<dbReference type="EMBL" id="BAAAUX010000043">
    <property type="protein sequence ID" value="GAA2820732.1"/>
    <property type="molecule type" value="Genomic_DNA"/>
</dbReference>
<gene>
    <name evidence="5" type="ORF">GCM10010470_65020</name>
</gene>
<dbReference type="InterPro" id="IPR036962">
    <property type="entry name" value="Glyco_hydro_3_N_sf"/>
</dbReference>
<dbReference type="PANTHER" id="PTHR42715:SF10">
    <property type="entry name" value="BETA-GLUCOSIDASE"/>
    <property type="match status" value="1"/>
</dbReference>
<proteinExistence type="inferred from homology"/>
<feature type="domain" description="Glycoside hydrolase family 3 C-terminal" evidence="4">
    <location>
        <begin position="324"/>
        <end position="692"/>
    </location>
</feature>
<evidence type="ECO:0000256" key="1">
    <source>
        <dbReference type="ARBA" id="ARBA00005336"/>
    </source>
</evidence>
<dbReference type="InterPro" id="IPR036881">
    <property type="entry name" value="Glyco_hydro_3_C_sf"/>
</dbReference>
<reference evidence="5 6" key="1">
    <citation type="journal article" date="2019" name="Int. J. Syst. Evol. Microbiol.">
        <title>The Global Catalogue of Microorganisms (GCM) 10K type strain sequencing project: providing services to taxonomists for standard genome sequencing and annotation.</title>
        <authorList>
            <consortium name="The Broad Institute Genomics Platform"/>
            <consortium name="The Broad Institute Genome Sequencing Center for Infectious Disease"/>
            <person name="Wu L."/>
            <person name="Ma J."/>
        </authorList>
    </citation>
    <scope>NUCLEOTIDE SEQUENCE [LARGE SCALE GENOMIC DNA]</scope>
    <source>
        <strain evidence="5 6">JCM 9383</strain>
    </source>
</reference>
<dbReference type="Gene3D" id="2.60.40.10">
    <property type="entry name" value="Immunoglobulins"/>
    <property type="match status" value="1"/>
</dbReference>
<dbReference type="Gene3D" id="3.20.20.300">
    <property type="entry name" value="Glycoside hydrolase, family 3, N-terminal domain"/>
    <property type="match status" value="1"/>
</dbReference>
<evidence type="ECO:0000259" key="4">
    <source>
        <dbReference type="Pfam" id="PF01915"/>
    </source>
</evidence>
<accession>A0ABN3VMW1</accession>
<dbReference type="InterPro" id="IPR013783">
    <property type="entry name" value="Ig-like_fold"/>
</dbReference>
<dbReference type="Gene3D" id="3.40.50.1700">
    <property type="entry name" value="Glycoside hydrolase family 3 C-terminal domain"/>
    <property type="match status" value="1"/>
</dbReference>
<dbReference type="GO" id="GO:0016787">
    <property type="term" value="F:hydrolase activity"/>
    <property type="evidence" value="ECO:0007669"/>
    <property type="project" value="UniProtKB-KW"/>
</dbReference>
<sequence>MVAGAGRPEPDERWLRSLLGRLTTAQKARLLTGADFWTLHPVPEIGLRSLVLSDGPNGVRGPAWDERDTSLLVPVASAVAATFDVSVARTVGEIFGDEARRRGVHVVLAPTVNLHRSPFGGRHFENFSEDPLLVGEMGAAVVAGIQSRGVAATPKHFVANDSETERLTYDAVVDERTLRAVYLEPFRRIVDEASPWAIMTAYNSVNGRTMTENSALVNGILKGEWSWDGVNISDWFATRDCDGAALGGLDLAMPGPESPWSGGKLAEAVDSGRVGEDVLDDKVLRLLRLAVRTGAFEEESEVDSDGPPESARPVIRRIATRGFVLLRNVRVGDAPLLPLGGKPGKVAVIGENAALPAVQGGGSSHVCPPHVVTPLAGIRRAFGESNVVYRRGVRHRRLLDPIPPELLSDPAGLRVEFLDTSGSVIDSEVRGTETLLWMGGSGLPEGTAGFRLRGNLKVSPGEHAFGVHGTGKFRVEVAGRSVFEGDVTAAAAGDDPLGDLLQPPEKRVHVVLVDSDIRPDGTVPVTVEFTPRELDSIVGLGIGHDPDGWDDRAELEAALEAAREADVAVVVVGTNDEAETEGRDRTTLDLPGAQDELVRAVLEANPRTVVVVNAGSPVLMPWAQDASALLWTWFGGQEYGDALADVLTGAAEPGGRLPTTFPAELADVPVPLPRVQPMDGKLHYTEGTLVGYRAYAARDTRPGFYFGHGLGYTTWEYVDAVEDGGALRVTVRNTGDRAGREVVQVYVATEGRPPWLAGFAVVEAEAGQEAEAVVGVRLPEGECRLLAGRSTGDIRLTVVVNH</sequence>
<comment type="similarity">
    <text evidence="1">Belongs to the glycosyl hydrolase 3 family.</text>
</comment>
<name>A0ABN3VMW1_9PSEU</name>
<protein>
    <submittedName>
        <fullName evidence="5">Glycoside hydrolase family 3 C-terminal domain-containing protein</fullName>
    </submittedName>
</protein>
<dbReference type="Pfam" id="PF00933">
    <property type="entry name" value="Glyco_hydro_3"/>
    <property type="match status" value="1"/>
</dbReference>
<dbReference type="RefSeq" id="WP_344686213.1">
    <property type="nucleotide sequence ID" value="NZ_BAAAUX010000043.1"/>
</dbReference>
<organism evidence="5 6">
    <name type="scientific">Saccharopolyspora taberi</name>
    <dbReference type="NCBI Taxonomy" id="60895"/>
    <lineage>
        <taxon>Bacteria</taxon>
        <taxon>Bacillati</taxon>
        <taxon>Actinomycetota</taxon>
        <taxon>Actinomycetes</taxon>
        <taxon>Pseudonocardiales</taxon>
        <taxon>Pseudonocardiaceae</taxon>
        <taxon>Saccharopolyspora</taxon>
    </lineage>
</organism>
<dbReference type="Pfam" id="PF01915">
    <property type="entry name" value="Glyco_hydro_3_C"/>
    <property type="match status" value="1"/>
</dbReference>
<keyword evidence="6" id="KW-1185">Reference proteome</keyword>
<feature type="domain" description="Glycoside hydrolase family 3 N-terminal" evidence="3">
    <location>
        <begin position="72"/>
        <end position="289"/>
    </location>
</feature>
<evidence type="ECO:0000259" key="3">
    <source>
        <dbReference type="Pfam" id="PF00933"/>
    </source>
</evidence>
<dbReference type="Gene3D" id="2.60.120.260">
    <property type="entry name" value="Galactose-binding domain-like"/>
    <property type="match status" value="1"/>
</dbReference>
<comment type="caution">
    <text evidence="5">The sequence shown here is derived from an EMBL/GenBank/DDBJ whole genome shotgun (WGS) entry which is preliminary data.</text>
</comment>
<dbReference type="InterPro" id="IPR002772">
    <property type="entry name" value="Glyco_hydro_3_C"/>
</dbReference>
<evidence type="ECO:0000256" key="2">
    <source>
        <dbReference type="ARBA" id="ARBA00022801"/>
    </source>
</evidence>
<dbReference type="PRINTS" id="PR00133">
    <property type="entry name" value="GLHYDRLASE3"/>
</dbReference>
<evidence type="ECO:0000313" key="6">
    <source>
        <dbReference type="Proteomes" id="UP001500979"/>
    </source>
</evidence>
<evidence type="ECO:0000313" key="5">
    <source>
        <dbReference type="EMBL" id="GAA2820732.1"/>
    </source>
</evidence>
<dbReference type="SUPFAM" id="SSF51445">
    <property type="entry name" value="(Trans)glycosidases"/>
    <property type="match status" value="1"/>
</dbReference>
<dbReference type="InterPro" id="IPR017853">
    <property type="entry name" value="GH"/>
</dbReference>
<dbReference type="PANTHER" id="PTHR42715">
    <property type="entry name" value="BETA-GLUCOSIDASE"/>
    <property type="match status" value="1"/>
</dbReference>
<dbReference type="InterPro" id="IPR001764">
    <property type="entry name" value="Glyco_hydro_3_N"/>
</dbReference>
<dbReference type="Proteomes" id="UP001500979">
    <property type="component" value="Unassembled WGS sequence"/>
</dbReference>
<dbReference type="SUPFAM" id="SSF52279">
    <property type="entry name" value="Beta-D-glucan exohydrolase, C-terminal domain"/>
    <property type="match status" value="1"/>
</dbReference>
<dbReference type="InterPro" id="IPR050288">
    <property type="entry name" value="Cellulose_deg_GH3"/>
</dbReference>
<keyword evidence="2 5" id="KW-0378">Hydrolase</keyword>